<evidence type="ECO:0000259" key="6">
    <source>
        <dbReference type="Pfam" id="PF14679"/>
    </source>
</evidence>
<dbReference type="Pfam" id="PF14675">
    <property type="entry name" value="FANCI_S1"/>
    <property type="match status" value="1"/>
</dbReference>
<dbReference type="PANTHER" id="PTHR21818:SF0">
    <property type="entry name" value="FANCONI ANEMIA GROUP I PROTEIN"/>
    <property type="match status" value="1"/>
</dbReference>
<dbReference type="EMBL" id="HBUF01185390">
    <property type="protein sequence ID" value="CAG6656567.1"/>
    <property type="molecule type" value="Transcribed_RNA"/>
</dbReference>
<dbReference type="Pfam" id="PF14678">
    <property type="entry name" value="FANCI_S4"/>
    <property type="match status" value="1"/>
</dbReference>
<dbReference type="Pfam" id="PF14676">
    <property type="entry name" value="FANCI_S2"/>
    <property type="match status" value="1"/>
</dbReference>
<dbReference type="EMBL" id="HBUF01185384">
    <property type="protein sequence ID" value="CAG6656559.1"/>
    <property type="molecule type" value="Transcribed_RNA"/>
</dbReference>
<dbReference type="GO" id="GO:0070182">
    <property type="term" value="F:DNA polymerase binding"/>
    <property type="evidence" value="ECO:0007669"/>
    <property type="project" value="TreeGrafter"/>
</dbReference>
<dbReference type="InterPro" id="IPR029313">
    <property type="entry name" value="FANCI_S3"/>
</dbReference>
<dbReference type="Pfam" id="PF14680">
    <property type="entry name" value="FANCI_HD2"/>
    <property type="match status" value="1"/>
</dbReference>
<feature type="domain" description="FANCI helical" evidence="7">
    <location>
        <begin position="560"/>
        <end position="776"/>
    </location>
</feature>
<dbReference type="Pfam" id="PF14679">
    <property type="entry name" value="FANCI_HD1"/>
    <property type="match status" value="1"/>
</dbReference>
<feature type="domain" description="FANCI solenoid 4" evidence="5">
    <location>
        <begin position="1045"/>
        <end position="1261"/>
    </location>
</feature>
<feature type="compositionally biased region" description="Basic and acidic residues" evidence="1">
    <location>
        <begin position="1287"/>
        <end position="1296"/>
    </location>
</feature>
<evidence type="ECO:0000259" key="2">
    <source>
        <dbReference type="Pfam" id="PF14675"/>
    </source>
</evidence>
<reference evidence="8" key="1">
    <citation type="submission" date="2021-05" db="EMBL/GenBank/DDBJ databases">
        <authorList>
            <person name="Alioto T."/>
            <person name="Alioto T."/>
            <person name="Gomez Garrido J."/>
        </authorList>
    </citation>
    <scope>NUCLEOTIDE SEQUENCE</scope>
</reference>
<proteinExistence type="predicted"/>
<feature type="domain" description="FANCI solenoid 3" evidence="4">
    <location>
        <begin position="814"/>
        <end position="1026"/>
    </location>
</feature>
<dbReference type="InterPro" id="IPR029314">
    <property type="entry name" value="FANCI_S4"/>
</dbReference>
<dbReference type="InterPro" id="IPR029308">
    <property type="entry name" value="FANCI_S1"/>
</dbReference>
<sequence>MAPRAVKEFSKTYIEANILTGHFEKNLDDYICNLKKENTDELDTKISNLIKTIFEVVNENEFTSQDCKTIYSVALCLVHVMEILNCEEIVSLCDMCLSSVRNMARDKRLEGESNNGSEQMWKTFIPKIIEVMEKKSSFEHCGSRTSGKEYKSFIIKTICAMKLTTHMLLPLTCMWIDVKLSDEEHEKVVKTLCLALKKVPIPPSELPPFIHQLLILTKNRNSNLVILKLRDYLVENVYSKLSKSATDSEDTIESAHLPELIEAESVIIYHIEECAKYSRSLVIDLIKLIKSIQSLPQNCLDPFILALLLSLSNISMYEAEILRIIKTIITNCFIEMEYRHHSGWIRKQEATACDVEDVFKTLIESNVAGKEKVLKGLVNISFTLLYTNASPKLNQSVVDKIRRTGRYMIILLIKKHRQVYLEVMTRLCQSLYSGDLNYQYTDTLHQICSMCFYSAQEHITPLLELIKSMFRLPHQIIRKIIVAVLPIAKLKSDFRNALILTLRKMLFSKDVYVKQTAVFGFLHILKQMQLKQLVSSCSQNSLNTMKGPSLFTQMIMDVHSSQSQQQNAVLATQMSANKNEAVCLEVLGVLRRCLFQPALVRSSLYKGFIECVHMNTELCLGSMELLLDHCRQYYVIDTDQLPPLHFDKIVTLSEKGDYELQEPVAELLLVLGQVVNTAKHNVTADIDNMLGTTIEIIGNKMDSLVDRFIKCNVGTFALNEESVDAAYRKEVTLQVLGVYEALMTYKLCSFSLDATLDTSNLLLNLFKQHQVFVDYINTLPKAKPGTKKSSEDGATQGTKKEEKASLNIKLPVTILDLKVLHKFFEILFVEEPSEPVQKVRSKRELRHYVLSTTLHVVTQMDSQSGDRKGSSLYKDVCDLAQILYKHVLLKWEETSESDSKMSVLCLNIFHTIISLIGNHYDAEFADFLFKVTGRAVQLGIKKQVLSLLKVYNEIISTHLEKLTAAPDEDEEYTEICNTLEVSFNTMAKITMKLENECIHLIRKWVVEIAETNEIKHKSICKQVIHLMLTLTLRDSDDVTILDTMTLQLGKLHGSSKLSHKLEIINKNTKQIILAIVCEYVTKCINSVEWFLVRLKSHYNILQLYTSEESATELSEKEKSLIQVSQLICTIVKNLASLKIPSDGTQCCLRVLVRCYTLLNNIARYYHKNSLTSYKDARFDCLVSFVSMKLSTQVADFVHNIEDDDKQAKHVKFVNQLVPRIILEQENFAKLILMLSKKNKDSSLKVRLIETRDYKLNVKKIQENVADNEQDQVEEDGIAESTSDVEEPASKRSRLEDTQDSVSNASSVY</sequence>
<protein>
    <submittedName>
        <fullName evidence="8">Fanconi anemia group I protein homolog</fullName>
    </submittedName>
</protein>
<feature type="domain" description="FANCI solenoid 1" evidence="2">
    <location>
        <begin position="45"/>
        <end position="276"/>
    </location>
</feature>
<evidence type="ECO:0000259" key="5">
    <source>
        <dbReference type="Pfam" id="PF14678"/>
    </source>
</evidence>
<dbReference type="GO" id="GO:0006281">
    <property type="term" value="P:DNA repair"/>
    <property type="evidence" value="ECO:0007669"/>
    <property type="project" value="InterPro"/>
</dbReference>
<dbReference type="EMBL" id="HBUF01185387">
    <property type="protein sequence ID" value="CAG6656564.1"/>
    <property type="molecule type" value="Transcribed_RNA"/>
</dbReference>
<dbReference type="InterPro" id="IPR026171">
    <property type="entry name" value="FANCI"/>
</dbReference>
<evidence type="ECO:0000313" key="8">
    <source>
        <dbReference type="EMBL" id="CAG6656559.1"/>
    </source>
</evidence>
<name>A0A8D8RS62_9HEMI</name>
<feature type="domain" description="FANCI helical" evidence="6">
    <location>
        <begin position="281"/>
        <end position="364"/>
    </location>
</feature>
<evidence type="ECO:0000259" key="4">
    <source>
        <dbReference type="Pfam" id="PF14677"/>
    </source>
</evidence>
<dbReference type="PANTHER" id="PTHR21818">
    <property type="entry name" value="BC025462 PROTEIN"/>
    <property type="match status" value="1"/>
</dbReference>
<feature type="domain" description="FANCI solenoid 2" evidence="3">
    <location>
        <begin position="373"/>
        <end position="522"/>
    </location>
</feature>
<dbReference type="Pfam" id="PF14677">
    <property type="entry name" value="FANCI_S3"/>
    <property type="match status" value="1"/>
</dbReference>
<feature type="region of interest" description="Disordered" evidence="1">
    <location>
        <begin position="1265"/>
        <end position="1308"/>
    </location>
</feature>
<dbReference type="SUPFAM" id="SSF48371">
    <property type="entry name" value="ARM repeat"/>
    <property type="match status" value="2"/>
</dbReference>
<dbReference type="EMBL" id="HBUF01185391">
    <property type="protein sequence ID" value="CAG6656568.1"/>
    <property type="molecule type" value="Transcribed_RNA"/>
</dbReference>
<evidence type="ECO:0000259" key="3">
    <source>
        <dbReference type="Pfam" id="PF14676"/>
    </source>
</evidence>
<feature type="compositionally biased region" description="Acidic residues" evidence="1">
    <location>
        <begin position="1265"/>
        <end position="1286"/>
    </location>
</feature>
<organism evidence="8">
    <name type="scientific">Cacopsylla melanoneura</name>
    <dbReference type="NCBI Taxonomy" id="428564"/>
    <lineage>
        <taxon>Eukaryota</taxon>
        <taxon>Metazoa</taxon>
        <taxon>Ecdysozoa</taxon>
        <taxon>Arthropoda</taxon>
        <taxon>Hexapoda</taxon>
        <taxon>Insecta</taxon>
        <taxon>Pterygota</taxon>
        <taxon>Neoptera</taxon>
        <taxon>Paraneoptera</taxon>
        <taxon>Hemiptera</taxon>
        <taxon>Sternorrhyncha</taxon>
        <taxon>Psylloidea</taxon>
        <taxon>Psyllidae</taxon>
        <taxon>Psyllinae</taxon>
        <taxon>Cacopsylla</taxon>
    </lineage>
</organism>
<dbReference type="InterPro" id="IPR029312">
    <property type="entry name" value="FANCI_HD2"/>
</dbReference>
<accession>A0A8D8RS62</accession>
<dbReference type="InterPro" id="IPR029310">
    <property type="entry name" value="FANCI_HD1"/>
</dbReference>
<dbReference type="InterPro" id="IPR029315">
    <property type="entry name" value="FANCI_S2"/>
</dbReference>
<dbReference type="InterPro" id="IPR016024">
    <property type="entry name" value="ARM-type_fold"/>
</dbReference>
<feature type="compositionally biased region" description="Polar residues" evidence="1">
    <location>
        <begin position="1299"/>
        <end position="1308"/>
    </location>
</feature>
<dbReference type="EMBL" id="HBUF01185383">
    <property type="protein sequence ID" value="CAG6656558.1"/>
    <property type="molecule type" value="Transcribed_RNA"/>
</dbReference>
<evidence type="ECO:0000256" key="1">
    <source>
        <dbReference type="SAM" id="MobiDB-lite"/>
    </source>
</evidence>
<evidence type="ECO:0000259" key="7">
    <source>
        <dbReference type="Pfam" id="PF14680"/>
    </source>
</evidence>